<evidence type="ECO:0000313" key="3">
    <source>
        <dbReference type="EMBL" id="GLS82778.1"/>
    </source>
</evidence>
<evidence type="ECO:0000256" key="1">
    <source>
        <dbReference type="SAM" id="Phobius"/>
    </source>
</evidence>
<dbReference type="PANTHER" id="PTHR28008">
    <property type="entry name" value="DOMAIN PROTEIN, PUTATIVE (AFU_ORTHOLOGUE AFUA_3G10980)-RELATED"/>
    <property type="match status" value="1"/>
</dbReference>
<accession>A0AA37TN25</accession>
<dbReference type="NCBIfam" id="NF037970">
    <property type="entry name" value="vanZ_1"/>
    <property type="match status" value="1"/>
</dbReference>
<sequence length="115" mass="13492">MIYHPRVYQTALVLAFLSISFLVFSKPNYPELDINHFDKYGHIGAFWLLSWLTYASFHWRWPALVGAMASYAVFIEVIQSKLPYRSAEVADFIADMFGVVLFYASLWLYRRVRQA</sequence>
<feature type="domain" description="VanZ-like" evidence="2">
    <location>
        <begin position="31"/>
        <end position="108"/>
    </location>
</feature>
<protein>
    <submittedName>
        <fullName evidence="3">Teicoplanin resistance protein VanZ</fullName>
    </submittedName>
</protein>
<keyword evidence="1" id="KW-0812">Transmembrane</keyword>
<dbReference type="EMBL" id="BSPO01000002">
    <property type="protein sequence ID" value="GLS82778.1"/>
    <property type="molecule type" value="Genomic_DNA"/>
</dbReference>
<dbReference type="PANTHER" id="PTHR28008:SF1">
    <property type="entry name" value="DOMAIN PROTEIN, PUTATIVE (AFU_ORTHOLOGUE AFUA_3G10980)-RELATED"/>
    <property type="match status" value="1"/>
</dbReference>
<keyword evidence="1" id="KW-0472">Membrane</keyword>
<evidence type="ECO:0000259" key="2">
    <source>
        <dbReference type="Pfam" id="PF04892"/>
    </source>
</evidence>
<proteinExistence type="predicted"/>
<keyword evidence="1" id="KW-1133">Transmembrane helix</keyword>
<feature type="transmembrane region" description="Helical" evidence="1">
    <location>
        <begin position="59"/>
        <end position="77"/>
    </location>
</feature>
<evidence type="ECO:0000313" key="4">
    <source>
        <dbReference type="Proteomes" id="UP001157439"/>
    </source>
</evidence>
<dbReference type="InterPro" id="IPR006976">
    <property type="entry name" value="VanZ-like"/>
</dbReference>
<gene>
    <name evidence="3" type="ORF">GCM10007894_07550</name>
</gene>
<dbReference type="RefSeq" id="WP_095498808.1">
    <property type="nucleotide sequence ID" value="NZ_BSPO01000002.1"/>
</dbReference>
<feature type="transmembrane region" description="Helical" evidence="1">
    <location>
        <begin position="89"/>
        <end position="109"/>
    </location>
</feature>
<name>A0AA37TN25_9GAMM</name>
<reference evidence="3 4" key="1">
    <citation type="journal article" date="2014" name="Int. J. Syst. Evol. Microbiol.">
        <title>Complete genome sequence of Corynebacterium casei LMG S-19264T (=DSM 44701T), isolated from a smear-ripened cheese.</title>
        <authorList>
            <consortium name="US DOE Joint Genome Institute (JGI-PGF)"/>
            <person name="Walter F."/>
            <person name="Albersmeier A."/>
            <person name="Kalinowski J."/>
            <person name="Ruckert C."/>
        </authorList>
    </citation>
    <scope>NUCLEOTIDE SEQUENCE [LARGE SCALE GENOMIC DNA]</scope>
    <source>
        <strain evidence="3 4">NBRC 112785</strain>
    </source>
</reference>
<keyword evidence="4" id="KW-1185">Reference proteome</keyword>
<dbReference type="AlphaFoldDB" id="A0AA37TN25"/>
<dbReference type="Proteomes" id="UP001157439">
    <property type="component" value="Unassembled WGS sequence"/>
</dbReference>
<organism evidence="3 4">
    <name type="scientific">Paraferrimonas haliotis</name>
    <dbReference type="NCBI Taxonomy" id="2013866"/>
    <lineage>
        <taxon>Bacteria</taxon>
        <taxon>Pseudomonadati</taxon>
        <taxon>Pseudomonadota</taxon>
        <taxon>Gammaproteobacteria</taxon>
        <taxon>Alteromonadales</taxon>
        <taxon>Ferrimonadaceae</taxon>
        <taxon>Paraferrimonas</taxon>
    </lineage>
</organism>
<comment type="caution">
    <text evidence="3">The sequence shown here is derived from an EMBL/GenBank/DDBJ whole genome shotgun (WGS) entry which is preliminary data.</text>
</comment>
<dbReference type="Pfam" id="PF04892">
    <property type="entry name" value="VanZ"/>
    <property type="match status" value="1"/>
</dbReference>